<evidence type="ECO:0000256" key="6">
    <source>
        <dbReference type="ARBA" id="ARBA00011940"/>
    </source>
</evidence>
<dbReference type="CDD" id="cd00311">
    <property type="entry name" value="TIM"/>
    <property type="match status" value="1"/>
</dbReference>
<name>A0A7T8AS88_PENVA</name>
<dbReference type="UniPathway" id="UPA00109">
    <property type="reaction ID" value="UER00189"/>
</dbReference>
<dbReference type="InterPro" id="IPR000652">
    <property type="entry name" value="Triosephosphate_isomerase"/>
</dbReference>
<sequence>MASARRFVVVGNWDASVRDNGVERLANTLRTGPLNPNTEVVIGCPTWSYNIAKQHLPREVGIATQGSYKTEIVLNKRTSLEMTSNYGHDWVLLNDFESNDNLDENVRRALEADLKVIACVCETTDDRKNGRTREVLFRQLESLASAISDWSRVVVAFEALWASNTGVIATNQQVQEALALVRDWLRNNLGDNVADTTRIIYSGSVFPHNCHALAKLKDLDGFLVGSDALNFDFLQIVNASRSSHTALLMKQQQLKVTSHLIQGLREEYFHHKSLQRKRFPKRYI</sequence>
<dbReference type="InterPro" id="IPR013785">
    <property type="entry name" value="Aldolase_TIM"/>
</dbReference>
<dbReference type="PANTHER" id="PTHR21139">
    <property type="entry name" value="TRIOSEPHOSPHATE ISOMERASE"/>
    <property type="match status" value="1"/>
</dbReference>
<comment type="pathway">
    <text evidence="3 10">Carbohydrate biosynthesis; gluconeogenesis.</text>
</comment>
<dbReference type="EMBL" id="MT123334">
    <property type="protein sequence ID" value="QQN90014.1"/>
    <property type="molecule type" value="mRNA"/>
</dbReference>
<comment type="catalytic activity">
    <reaction evidence="1 10">
        <text>D-glyceraldehyde 3-phosphate = dihydroxyacetone phosphate</text>
        <dbReference type="Rhea" id="RHEA:18585"/>
        <dbReference type="ChEBI" id="CHEBI:57642"/>
        <dbReference type="ChEBI" id="CHEBI:59776"/>
        <dbReference type="EC" id="5.3.1.1"/>
    </reaction>
</comment>
<dbReference type="GO" id="GO:0004807">
    <property type="term" value="F:triose-phosphate isomerase activity"/>
    <property type="evidence" value="ECO:0007669"/>
    <property type="project" value="UniProtKB-EC"/>
</dbReference>
<dbReference type="PROSITE" id="PS51440">
    <property type="entry name" value="TIM_2"/>
    <property type="match status" value="1"/>
</dbReference>
<comment type="pathway">
    <text evidence="2 10">Carbohydrate degradation; glycolysis; D-glyceraldehyde 3-phosphate from glycerone phosphate: step 1/1.</text>
</comment>
<evidence type="ECO:0000256" key="7">
    <source>
        <dbReference type="ARBA" id="ARBA00019397"/>
    </source>
</evidence>
<keyword evidence="9 10" id="KW-0413">Isomerase</keyword>
<dbReference type="AlphaFoldDB" id="A0A7T8AS88"/>
<dbReference type="Gene3D" id="3.20.20.70">
    <property type="entry name" value="Aldolase class I"/>
    <property type="match status" value="1"/>
</dbReference>
<organism evidence="11">
    <name type="scientific">Penaeus vannamei</name>
    <name type="common">Whiteleg shrimp</name>
    <name type="synonym">Litopenaeus vannamei</name>
    <dbReference type="NCBI Taxonomy" id="6689"/>
    <lineage>
        <taxon>Eukaryota</taxon>
        <taxon>Metazoa</taxon>
        <taxon>Ecdysozoa</taxon>
        <taxon>Arthropoda</taxon>
        <taxon>Crustacea</taxon>
        <taxon>Multicrustacea</taxon>
        <taxon>Malacostraca</taxon>
        <taxon>Eumalacostraca</taxon>
        <taxon>Eucarida</taxon>
        <taxon>Decapoda</taxon>
        <taxon>Dendrobranchiata</taxon>
        <taxon>Penaeoidea</taxon>
        <taxon>Penaeidae</taxon>
        <taxon>Penaeus</taxon>
    </lineage>
</organism>
<evidence type="ECO:0000256" key="2">
    <source>
        <dbReference type="ARBA" id="ARBA00004680"/>
    </source>
</evidence>
<dbReference type="GO" id="GO:0019563">
    <property type="term" value="P:glycerol catabolic process"/>
    <property type="evidence" value="ECO:0007669"/>
    <property type="project" value="TreeGrafter"/>
</dbReference>
<evidence type="ECO:0000256" key="1">
    <source>
        <dbReference type="ARBA" id="ARBA00000474"/>
    </source>
</evidence>
<dbReference type="UniPathway" id="UPA00138"/>
<dbReference type="PANTHER" id="PTHR21139:SF2">
    <property type="entry name" value="TRIOSEPHOSPHATE ISOMERASE"/>
    <property type="match status" value="1"/>
</dbReference>
<protein>
    <recommendedName>
        <fullName evidence="7 10">Triosephosphate isomerase</fullName>
        <ecNumber evidence="6 10">5.3.1.1</ecNumber>
    </recommendedName>
</protein>
<evidence type="ECO:0000256" key="8">
    <source>
        <dbReference type="ARBA" id="ARBA00022432"/>
    </source>
</evidence>
<accession>A0A7T8AS88</accession>
<evidence type="ECO:0000313" key="11">
    <source>
        <dbReference type="EMBL" id="QQN90014.1"/>
    </source>
</evidence>
<reference evidence="11" key="1">
    <citation type="submission" date="2020-02" db="EMBL/GenBank/DDBJ databases">
        <authorList>
            <person name="Liao X."/>
        </authorList>
    </citation>
    <scope>NUCLEOTIDE SEQUENCE</scope>
    <source>
        <tissue evidence="11">Hemocyte</tissue>
    </source>
</reference>
<dbReference type="SUPFAM" id="SSF51351">
    <property type="entry name" value="Triosephosphate isomerase (TIM)"/>
    <property type="match status" value="1"/>
</dbReference>
<evidence type="ECO:0000256" key="3">
    <source>
        <dbReference type="ARBA" id="ARBA00004742"/>
    </source>
</evidence>
<evidence type="ECO:0000256" key="9">
    <source>
        <dbReference type="ARBA" id="ARBA00023235"/>
    </source>
</evidence>
<dbReference type="InterPro" id="IPR035990">
    <property type="entry name" value="TIM_sf"/>
</dbReference>
<gene>
    <name evidence="11" type="primary">TPI</name>
</gene>
<dbReference type="GO" id="GO:0046166">
    <property type="term" value="P:glyceraldehyde-3-phosphate biosynthetic process"/>
    <property type="evidence" value="ECO:0007669"/>
    <property type="project" value="TreeGrafter"/>
</dbReference>
<dbReference type="EC" id="5.3.1.1" evidence="6 10"/>
<comment type="similarity">
    <text evidence="4 10">Belongs to the triosephosphate isomerase family.</text>
</comment>
<evidence type="ECO:0000256" key="4">
    <source>
        <dbReference type="ARBA" id="ARBA00007422"/>
    </source>
</evidence>
<dbReference type="OrthoDB" id="6349228at2759"/>
<dbReference type="GO" id="GO:0006094">
    <property type="term" value="P:gluconeogenesis"/>
    <property type="evidence" value="ECO:0007669"/>
    <property type="project" value="UniProtKB-UniPathway"/>
</dbReference>
<keyword evidence="8 10" id="KW-0312">Gluconeogenesis</keyword>
<dbReference type="Pfam" id="PF00121">
    <property type="entry name" value="TIM"/>
    <property type="match status" value="1"/>
</dbReference>
<keyword evidence="10" id="KW-0324">Glycolysis</keyword>
<evidence type="ECO:0000256" key="10">
    <source>
        <dbReference type="RuleBase" id="RU363013"/>
    </source>
</evidence>
<proteinExistence type="evidence at transcript level"/>
<dbReference type="GO" id="GO:0006096">
    <property type="term" value="P:glycolytic process"/>
    <property type="evidence" value="ECO:0007669"/>
    <property type="project" value="UniProtKB-UniPathway"/>
</dbReference>
<dbReference type="GO" id="GO:0005829">
    <property type="term" value="C:cytosol"/>
    <property type="evidence" value="ECO:0007669"/>
    <property type="project" value="TreeGrafter"/>
</dbReference>
<evidence type="ECO:0000256" key="5">
    <source>
        <dbReference type="ARBA" id="ARBA00011738"/>
    </source>
</evidence>
<comment type="subunit">
    <text evidence="5">Homodimer.</text>
</comment>